<keyword evidence="2" id="KW-1185">Reference proteome</keyword>
<dbReference type="AlphaFoldDB" id="K3XUF0"/>
<dbReference type="EMBL" id="AGNK02003359">
    <property type="status" value="NOT_ANNOTATED_CDS"/>
    <property type="molecule type" value="Genomic_DNA"/>
</dbReference>
<dbReference type="Gramene" id="KQL07621">
    <property type="protein sequence ID" value="KQL07621"/>
    <property type="gene ID" value="SETIT_005557mg"/>
</dbReference>
<name>K3XUF0_SETIT</name>
<evidence type="ECO:0000313" key="2">
    <source>
        <dbReference type="Proteomes" id="UP000004995"/>
    </source>
</evidence>
<organism evidence="1 2">
    <name type="scientific">Setaria italica</name>
    <name type="common">Foxtail millet</name>
    <name type="synonym">Panicum italicum</name>
    <dbReference type="NCBI Taxonomy" id="4555"/>
    <lineage>
        <taxon>Eukaryota</taxon>
        <taxon>Viridiplantae</taxon>
        <taxon>Streptophyta</taxon>
        <taxon>Embryophyta</taxon>
        <taxon>Tracheophyta</taxon>
        <taxon>Spermatophyta</taxon>
        <taxon>Magnoliopsida</taxon>
        <taxon>Liliopsida</taxon>
        <taxon>Poales</taxon>
        <taxon>Poaceae</taxon>
        <taxon>PACMAD clade</taxon>
        <taxon>Panicoideae</taxon>
        <taxon>Panicodae</taxon>
        <taxon>Paniceae</taxon>
        <taxon>Cenchrinae</taxon>
        <taxon>Setaria</taxon>
    </lineage>
</organism>
<reference evidence="1" key="2">
    <citation type="submission" date="2018-08" db="UniProtKB">
        <authorList>
            <consortium name="EnsemblPlants"/>
        </authorList>
    </citation>
    <scope>IDENTIFICATION</scope>
    <source>
        <strain evidence="1">Yugu1</strain>
    </source>
</reference>
<dbReference type="Proteomes" id="UP000004995">
    <property type="component" value="Unassembled WGS sequence"/>
</dbReference>
<accession>K3XUF0</accession>
<dbReference type="HOGENOM" id="CLU_3072286_0_0_1"/>
<protein>
    <submittedName>
        <fullName evidence="1">Uncharacterized protein</fullName>
    </submittedName>
</protein>
<dbReference type="EnsemblPlants" id="KQL07621">
    <property type="protein sequence ID" value="KQL07621"/>
    <property type="gene ID" value="SETIT_005557mg"/>
</dbReference>
<reference evidence="2" key="1">
    <citation type="journal article" date="2012" name="Nat. Biotechnol.">
        <title>Reference genome sequence of the model plant Setaria.</title>
        <authorList>
            <person name="Bennetzen J.L."/>
            <person name="Schmutz J."/>
            <person name="Wang H."/>
            <person name="Percifield R."/>
            <person name="Hawkins J."/>
            <person name="Pontaroli A.C."/>
            <person name="Estep M."/>
            <person name="Feng L."/>
            <person name="Vaughn J.N."/>
            <person name="Grimwood J."/>
            <person name="Jenkins J."/>
            <person name="Barry K."/>
            <person name="Lindquist E."/>
            <person name="Hellsten U."/>
            <person name="Deshpande S."/>
            <person name="Wang X."/>
            <person name="Wu X."/>
            <person name="Mitros T."/>
            <person name="Triplett J."/>
            <person name="Yang X."/>
            <person name="Ye C.Y."/>
            <person name="Mauro-Herrera M."/>
            <person name="Wang L."/>
            <person name="Li P."/>
            <person name="Sharma M."/>
            <person name="Sharma R."/>
            <person name="Ronald P.C."/>
            <person name="Panaud O."/>
            <person name="Kellogg E.A."/>
            <person name="Brutnell T.P."/>
            <person name="Doust A.N."/>
            <person name="Tuskan G.A."/>
            <person name="Rokhsar D."/>
            <person name="Devos K.M."/>
        </authorList>
    </citation>
    <scope>NUCLEOTIDE SEQUENCE [LARGE SCALE GENOMIC DNA]</scope>
    <source>
        <strain evidence="2">cv. Yugu1</strain>
    </source>
</reference>
<sequence length="53" mass="6272">MIESVPQCLQYMFSAIRSILSIQIKKRERSWKTCYPFLADFLREIPLSVGLHK</sequence>
<proteinExistence type="predicted"/>
<dbReference type="InParanoid" id="K3XUF0"/>
<evidence type="ECO:0000313" key="1">
    <source>
        <dbReference type="EnsemblPlants" id="KQL07621"/>
    </source>
</evidence>